<keyword evidence="1" id="KW-0812">Transmembrane</keyword>
<name>A0A3B0P9D5_MYCSY</name>
<dbReference type="AlphaFoldDB" id="A0A3B0P9D5"/>
<keyword evidence="1" id="KW-0472">Membrane</keyword>
<dbReference type="Proteomes" id="UP000259328">
    <property type="component" value="Chromosome"/>
</dbReference>
<feature type="non-terminal residue" evidence="2">
    <location>
        <position position="68"/>
    </location>
</feature>
<evidence type="ECO:0000256" key="1">
    <source>
        <dbReference type="SAM" id="Phobius"/>
    </source>
</evidence>
<organism evidence="2 3">
    <name type="scientific">Mycoplasmopsis synoviae</name>
    <name type="common">Mycoplasma synoviae</name>
    <dbReference type="NCBI Taxonomy" id="2109"/>
    <lineage>
        <taxon>Bacteria</taxon>
        <taxon>Bacillati</taxon>
        <taxon>Mycoplasmatota</taxon>
        <taxon>Mycoplasmoidales</taxon>
        <taxon>Metamycoplasmataceae</taxon>
        <taxon>Mycoplasmopsis</taxon>
    </lineage>
</organism>
<dbReference type="EMBL" id="LS991953">
    <property type="protein sequence ID" value="SYV93562.1"/>
    <property type="molecule type" value="Genomic_DNA"/>
</dbReference>
<feature type="transmembrane region" description="Helical" evidence="1">
    <location>
        <begin position="47"/>
        <end position="67"/>
    </location>
</feature>
<gene>
    <name evidence="2" type="ORF">NCTC10124_01316</name>
</gene>
<feature type="transmembrane region" description="Helical" evidence="1">
    <location>
        <begin position="6"/>
        <end position="35"/>
    </location>
</feature>
<sequence length="68" mass="7359">MFFGIFIPFILVAFLLAIPLAIAIMQIFSITLTYVAPIAIPSMINAVNIFATLGVVLGVFSITSVILW</sequence>
<protein>
    <submittedName>
        <fullName evidence="2">Uncharacterized protein</fullName>
    </submittedName>
</protein>
<proteinExistence type="predicted"/>
<keyword evidence="1" id="KW-1133">Transmembrane helix</keyword>
<accession>A0A3B0P9D5</accession>
<evidence type="ECO:0000313" key="3">
    <source>
        <dbReference type="Proteomes" id="UP000259328"/>
    </source>
</evidence>
<evidence type="ECO:0000313" key="2">
    <source>
        <dbReference type="EMBL" id="SYV93562.1"/>
    </source>
</evidence>
<reference evidence="3" key="1">
    <citation type="submission" date="2018-06" db="EMBL/GenBank/DDBJ databases">
        <authorList>
            <consortium name="Pathogen Informatics"/>
        </authorList>
    </citation>
    <scope>NUCLEOTIDE SEQUENCE [LARGE SCALE GENOMIC DNA]</scope>
    <source>
        <strain evidence="3">NCTC10124</strain>
    </source>
</reference>